<keyword evidence="11" id="KW-1185">Reference proteome</keyword>
<organism evidence="10 11">
    <name type="scientific">Erwinia aeris</name>
    <dbReference type="NCBI Taxonomy" id="3239803"/>
    <lineage>
        <taxon>Bacteria</taxon>
        <taxon>Pseudomonadati</taxon>
        <taxon>Pseudomonadota</taxon>
        <taxon>Gammaproteobacteria</taxon>
        <taxon>Enterobacterales</taxon>
        <taxon>Erwiniaceae</taxon>
        <taxon>Erwinia</taxon>
    </lineage>
</organism>
<comment type="function">
    <text evidence="8">Transfers a GMP moiety from GTP to Mo-molybdopterin (Mo-MPT) cofactor (Moco or molybdenum cofactor) to form Mo-molybdopterin guanine dinucleotide (Mo-MGD) cofactor.</text>
</comment>
<comment type="caution">
    <text evidence="8">Lacks conserved residue(s) required for the propagation of feature annotation.</text>
</comment>
<comment type="similarity">
    <text evidence="8">Belongs to the MobA family.</text>
</comment>
<dbReference type="EMBL" id="JBGFFX010000016">
    <property type="protein sequence ID" value="MEY8772835.1"/>
    <property type="molecule type" value="Genomic_DNA"/>
</dbReference>
<evidence type="ECO:0000256" key="7">
    <source>
        <dbReference type="ARBA" id="ARBA00023150"/>
    </source>
</evidence>
<dbReference type="EC" id="2.7.7.77" evidence="8"/>
<comment type="subcellular location">
    <subcellularLocation>
        <location evidence="8">Cytoplasm</location>
    </subcellularLocation>
</comment>
<keyword evidence="7 8" id="KW-0501">Molybdenum cofactor biosynthesis</keyword>
<evidence type="ECO:0000256" key="6">
    <source>
        <dbReference type="ARBA" id="ARBA00023134"/>
    </source>
</evidence>
<keyword evidence="5 8" id="KW-0460">Magnesium</keyword>
<dbReference type="SUPFAM" id="SSF53448">
    <property type="entry name" value="Nucleotide-diphospho-sugar transferases"/>
    <property type="match status" value="1"/>
</dbReference>
<sequence length="197" mass="21666">MRFCGSDTVSITGVILAGGRGSRMGGEDKGLVLYQGKPLYQHVLGRLRPQVSRVCISANRNLSVYQQTGLSVITDTLPDFPGPLAGMLAALEKIETEWVVFVSCDTPLLPEDLVSRLWQAKRDAPVVWAKSDGRDHPTLALMHVSLIEPLKSFLIKGERKVMIFLQQAGGHSVDFNDCPDAFNNINRYEDLIAGERG</sequence>
<keyword evidence="6 8" id="KW-0342">GTP-binding</keyword>
<dbReference type="InterPro" id="IPR013482">
    <property type="entry name" value="Molybde_CF_guanTrfase"/>
</dbReference>
<evidence type="ECO:0000256" key="8">
    <source>
        <dbReference type="HAMAP-Rule" id="MF_00316"/>
    </source>
</evidence>
<dbReference type="Proteomes" id="UP001565243">
    <property type="component" value="Unassembled WGS sequence"/>
</dbReference>
<reference evidence="10 11" key="1">
    <citation type="submission" date="2024-07" db="EMBL/GenBank/DDBJ databases">
        <authorList>
            <person name="Hebao G."/>
        </authorList>
    </citation>
    <scope>NUCLEOTIDE SEQUENCE [LARGE SCALE GENOMIC DNA]</scope>
    <source>
        <strain evidence="10 11">ACCC 02193</strain>
    </source>
</reference>
<evidence type="ECO:0000256" key="3">
    <source>
        <dbReference type="ARBA" id="ARBA00022723"/>
    </source>
</evidence>
<comment type="domain">
    <text evidence="8">The N-terminal domain determines nucleotide recognition and specific binding, while the C-terminal domain determines the specific binding to the target protein.</text>
</comment>
<comment type="caution">
    <text evidence="10">The sequence shown here is derived from an EMBL/GenBank/DDBJ whole genome shotgun (WGS) entry which is preliminary data.</text>
</comment>
<accession>A0ABV4ED90</accession>
<feature type="binding site" evidence="8">
    <location>
        <position position="105"/>
    </location>
    <ligand>
        <name>Mg(2+)</name>
        <dbReference type="ChEBI" id="CHEBI:18420"/>
    </ligand>
</feature>
<gene>
    <name evidence="8 10" type="primary">mobA</name>
    <name evidence="10" type="ORF">AB6T85_20720</name>
</gene>
<feature type="binding site" evidence="8">
    <location>
        <position position="29"/>
    </location>
    <ligand>
        <name>GTP</name>
        <dbReference type="ChEBI" id="CHEBI:37565"/>
    </ligand>
</feature>
<protein>
    <recommendedName>
        <fullName evidence="8">Molybdenum cofactor guanylyltransferase</fullName>
        <shortName evidence="8">MoCo guanylyltransferase</shortName>
        <ecNumber evidence="8">2.7.7.77</ecNumber>
    </recommendedName>
    <alternativeName>
        <fullName evidence="8">GTP:molybdopterin guanylyltransferase</fullName>
    </alternativeName>
    <alternativeName>
        <fullName evidence="8">Mo-MPT guanylyltransferase</fullName>
    </alternativeName>
    <alternativeName>
        <fullName evidence="8">Molybdopterin guanylyltransferase</fullName>
    </alternativeName>
    <alternativeName>
        <fullName evidence="8">Molybdopterin-guanine dinucleotide synthase</fullName>
        <shortName evidence="8">MGD synthase</shortName>
    </alternativeName>
</protein>
<dbReference type="InterPro" id="IPR029044">
    <property type="entry name" value="Nucleotide-diphossugar_trans"/>
</dbReference>
<keyword evidence="3 8" id="KW-0479">Metal-binding</keyword>
<dbReference type="InterPro" id="IPR025877">
    <property type="entry name" value="MobA-like_NTP_Trfase"/>
</dbReference>
<keyword evidence="10" id="KW-0548">Nucleotidyltransferase</keyword>
<proteinExistence type="inferred from homology"/>
<dbReference type="NCBIfam" id="TIGR02665">
    <property type="entry name" value="molyb_mobA"/>
    <property type="match status" value="1"/>
</dbReference>
<dbReference type="PANTHER" id="PTHR19136">
    <property type="entry name" value="MOLYBDENUM COFACTOR GUANYLYLTRANSFERASE"/>
    <property type="match status" value="1"/>
</dbReference>
<feature type="binding site" evidence="8">
    <location>
        <position position="75"/>
    </location>
    <ligand>
        <name>GTP</name>
        <dbReference type="ChEBI" id="CHEBI:37565"/>
    </ligand>
</feature>
<dbReference type="GO" id="GO:0061603">
    <property type="term" value="F:molybdenum cofactor guanylyltransferase activity"/>
    <property type="evidence" value="ECO:0007669"/>
    <property type="project" value="UniProtKB-EC"/>
</dbReference>
<evidence type="ECO:0000256" key="1">
    <source>
        <dbReference type="ARBA" id="ARBA00022490"/>
    </source>
</evidence>
<evidence type="ECO:0000256" key="4">
    <source>
        <dbReference type="ARBA" id="ARBA00022741"/>
    </source>
</evidence>
<dbReference type="Pfam" id="PF12804">
    <property type="entry name" value="NTP_transf_3"/>
    <property type="match status" value="1"/>
</dbReference>
<dbReference type="HAMAP" id="MF_00316">
    <property type="entry name" value="MobA"/>
    <property type="match status" value="1"/>
</dbReference>
<keyword evidence="1 8" id="KW-0963">Cytoplasm</keyword>
<dbReference type="CDD" id="cd02503">
    <property type="entry name" value="MobA"/>
    <property type="match status" value="1"/>
</dbReference>
<name>A0ABV4ED90_9GAMM</name>
<keyword evidence="2 8" id="KW-0808">Transferase</keyword>
<evidence type="ECO:0000313" key="10">
    <source>
        <dbReference type="EMBL" id="MEY8772835.1"/>
    </source>
</evidence>
<feature type="domain" description="MobA-like NTP transferase" evidence="9">
    <location>
        <begin position="13"/>
        <end position="162"/>
    </location>
</feature>
<dbReference type="Gene3D" id="3.90.550.10">
    <property type="entry name" value="Spore Coat Polysaccharide Biosynthesis Protein SpsA, Chain A"/>
    <property type="match status" value="1"/>
</dbReference>
<evidence type="ECO:0000256" key="2">
    <source>
        <dbReference type="ARBA" id="ARBA00022679"/>
    </source>
</evidence>
<feature type="binding site" evidence="8">
    <location>
        <begin position="16"/>
        <end position="18"/>
    </location>
    <ligand>
        <name>GTP</name>
        <dbReference type="ChEBI" id="CHEBI:37565"/>
    </ligand>
</feature>
<dbReference type="RefSeq" id="WP_369896593.1">
    <property type="nucleotide sequence ID" value="NZ_JBGFFX010000016.1"/>
</dbReference>
<dbReference type="PANTHER" id="PTHR19136:SF81">
    <property type="entry name" value="MOLYBDENUM COFACTOR GUANYLYLTRANSFERASE"/>
    <property type="match status" value="1"/>
</dbReference>
<comment type="cofactor">
    <cofactor evidence="8">
        <name>Mg(2+)</name>
        <dbReference type="ChEBI" id="CHEBI:18420"/>
    </cofactor>
</comment>
<evidence type="ECO:0000313" key="11">
    <source>
        <dbReference type="Proteomes" id="UP001565243"/>
    </source>
</evidence>
<evidence type="ECO:0000259" key="9">
    <source>
        <dbReference type="Pfam" id="PF12804"/>
    </source>
</evidence>
<comment type="subunit">
    <text evidence="8">Monomer.</text>
</comment>
<keyword evidence="4 8" id="KW-0547">Nucleotide-binding</keyword>
<evidence type="ECO:0000256" key="5">
    <source>
        <dbReference type="ARBA" id="ARBA00022842"/>
    </source>
</evidence>
<feature type="binding site" evidence="8">
    <location>
        <position position="105"/>
    </location>
    <ligand>
        <name>GTP</name>
        <dbReference type="ChEBI" id="CHEBI:37565"/>
    </ligand>
</feature>
<comment type="catalytic activity">
    <reaction evidence="8">
        <text>Mo-molybdopterin + GTP + H(+) = Mo-molybdopterin guanine dinucleotide + diphosphate</text>
        <dbReference type="Rhea" id="RHEA:34243"/>
        <dbReference type="ChEBI" id="CHEBI:15378"/>
        <dbReference type="ChEBI" id="CHEBI:33019"/>
        <dbReference type="ChEBI" id="CHEBI:37565"/>
        <dbReference type="ChEBI" id="CHEBI:71302"/>
        <dbReference type="ChEBI" id="CHEBI:71310"/>
        <dbReference type="EC" id="2.7.7.77"/>
    </reaction>
</comment>